<reference evidence="2 3" key="1">
    <citation type="journal article" date="2015" name="Nature">
        <title>rRNA introns, odd ribosomes, and small enigmatic genomes across a large radiation of phyla.</title>
        <authorList>
            <person name="Brown C.T."/>
            <person name="Hug L.A."/>
            <person name="Thomas B.C."/>
            <person name="Sharon I."/>
            <person name="Castelle C.J."/>
            <person name="Singh A."/>
            <person name="Wilkins M.J."/>
            <person name="Williams K.H."/>
            <person name="Banfield J.F."/>
        </authorList>
    </citation>
    <scope>NUCLEOTIDE SEQUENCE [LARGE SCALE GENOMIC DNA]</scope>
</reference>
<dbReference type="InterPro" id="IPR011604">
    <property type="entry name" value="PDDEXK-like_dom_sf"/>
</dbReference>
<proteinExistence type="predicted"/>
<organism evidence="2 3">
    <name type="scientific">Candidatus Daviesbacteria bacterium GW2011_GWA2_42_7</name>
    <dbReference type="NCBI Taxonomy" id="1618425"/>
    <lineage>
        <taxon>Bacteria</taxon>
        <taxon>Candidatus Daviesiibacteriota</taxon>
    </lineage>
</organism>
<evidence type="ECO:0000313" key="3">
    <source>
        <dbReference type="Proteomes" id="UP000034785"/>
    </source>
</evidence>
<name>A0A0G1E8J2_9BACT</name>
<protein>
    <recommendedName>
        <fullName evidence="1">PD-(D/E)XK endonuclease-like domain-containing protein</fullName>
    </recommendedName>
</protein>
<dbReference type="InterPro" id="IPR038726">
    <property type="entry name" value="PDDEXK_AddAB-type"/>
</dbReference>
<dbReference type="Gene3D" id="3.90.320.10">
    <property type="match status" value="1"/>
</dbReference>
<dbReference type="AlphaFoldDB" id="A0A0G1E8J2"/>
<evidence type="ECO:0000313" key="2">
    <source>
        <dbReference type="EMBL" id="KKS70898.1"/>
    </source>
</evidence>
<sequence length="277" mass="32130">MIPRKQSKYVKDAIFLSNTSLSDFLSCPKAYYLKNIYRDSRNNYRLQIASPYLSLGATVHDVIKWYLTSEDVPSLEGTEQKFHDLWGKYSGKRGGFIIPSDEEEFIKRGLKILENFVKNAKCLEKLAPPASFPKYPLLEDVILTGNMDFVGEMPDGSLHVADFKTGSKDEDSPLQLYIYTILSENYYGKPVKKASFWYLDREDAPKEAVLDNVEQNLKWLEDKARLVKEAWVENHWECIKGDELCHNCRDYQAIIDGKGEFMYSDHAFKKEVYFLPR</sequence>
<gene>
    <name evidence="2" type="ORF">UV41_C0010G0009</name>
</gene>
<accession>A0A0G1E8J2</accession>
<evidence type="ECO:0000259" key="1">
    <source>
        <dbReference type="Pfam" id="PF12705"/>
    </source>
</evidence>
<dbReference type="Proteomes" id="UP000034785">
    <property type="component" value="Unassembled WGS sequence"/>
</dbReference>
<dbReference type="Pfam" id="PF12705">
    <property type="entry name" value="PDDEXK_1"/>
    <property type="match status" value="1"/>
</dbReference>
<dbReference type="EMBL" id="LCEJ01000010">
    <property type="protein sequence ID" value="KKS70898.1"/>
    <property type="molecule type" value="Genomic_DNA"/>
</dbReference>
<comment type="caution">
    <text evidence="2">The sequence shown here is derived from an EMBL/GenBank/DDBJ whole genome shotgun (WGS) entry which is preliminary data.</text>
</comment>
<feature type="domain" description="PD-(D/E)XK endonuclease-like" evidence="1">
    <location>
        <begin position="16"/>
        <end position="248"/>
    </location>
</feature>